<accession>A0A8J3HY72</accession>
<protein>
    <submittedName>
        <fullName evidence="1">Uncharacterized protein</fullName>
    </submittedName>
</protein>
<gene>
    <name evidence="1" type="ORF">sL5_07240</name>
</gene>
<comment type="caution">
    <text evidence="1">The sequence shown here is derived from an EMBL/GenBank/DDBJ whole genome shotgun (WGS) entry which is preliminary data.</text>
</comment>
<sequence length="67" mass="7605">MRSGLENFSKMSCIAEYSGLEGCISRCVDVTFQNADEIMSRARDGYSFSYNGYKPNDLITEKYLLTN</sequence>
<dbReference type="Proteomes" id="UP000637906">
    <property type="component" value="Unassembled WGS sequence"/>
</dbReference>
<dbReference type="EMBL" id="BNGU01000031">
    <property type="protein sequence ID" value="GHM59731.1"/>
    <property type="molecule type" value="Genomic_DNA"/>
</dbReference>
<keyword evidence="2" id="KW-1185">Reference proteome</keyword>
<dbReference type="AlphaFoldDB" id="A0A8J3HY72"/>
<proteinExistence type="predicted"/>
<reference evidence="1 2" key="1">
    <citation type="journal article" date="2021" name="Microb. Ecol.">
        <title>Candidatus Mesenet longicola: Novel Endosymbionts of Brontispa longissima that Induce Cytoplasmic Incompatibility.</title>
        <authorList>
            <person name="Takano S."/>
            <person name="Gotoh Y."/>
            <person name="Hayashi T."/>
        </authorList>
    </citation>
    <scope>NUCLEOTIDE SEQUENCE [LARGE SCALE GENOMIC DNA]</scope>
    <source>
        <strain evidence="1">L5</strain>
    </source>
</reference>
<evidence type="ECO:0000313" key="2">
    <source>
        <dbReference type="Proteomes" id="UP000637906"/>
    </source>
</evidence>
<name>A0A8J3HY72_9RICK</name>
<organism evidence="1 2">
    <name type="scientific">Candidatus Mesenet longicola</name>
    <dbReference type="NCBI Taxonomy" id="1892558"/>
    <lineage>
        <taxon>Bacteria</taxon>
        <taxon>Pseudomonadati</taxon>
        <taxon>Pseudomonadota</taxon>
        <taxon>Alphaproteobacteria</taxon>
        <taxon>Rickettsiales</taxon>
        <taxon>Anaplasmataceae</taxon>
        <taxon>Candidatus Mesenet</taxon>
    </lineage>
</organism>
<evidence type="ECO:0000313" key="1">
    <source>
        <dbReference type="EMBL" id="GHM59731.1"/>
    </source>
</evidence>